<dbReference type="Pfam" id="PF24864">
    <property type="entry name" value="DUF7730"/>
    <property type="match status" value="1"/>
</dbReference>
<evidence type="ECO:0000256" key="2">
    <source>
        <dbReference type="ARBA" id="ARBA00022692"/>
    </source>
</evidence>
<evidence type="ECO:0000256" key="5">
    <source>
        <dbReference type="SAM" id="MobiDB-lite"/>
    </source>
</evidence>
<gene>
    <name evidence="8" type="ORF">GTA08_BOTSDO09057</name>
</gene>
<dbReference type="EMBL" id="WWBZ02000062">
    <property type="protein sequence ID" value="KAF4303445.1"/>
    <property type="molecule type" value="Genomic_DNA"/>
</dbReference>
<keyword evidence="2 6" id="KW-0812">Transmembrane</keyword>
<organism evidence="8 9">
    <name type="scientific">Botryosphaeria dothidea</name>
    <dbReference type="NCBI Taxonomy" id="55169"/>
    <lineage>
        <taxon>Eukaryota</taxon>
        <taxon>Fungi</taxon>
        <taxon>Dikarya</taxon>
        <taxon>Ascomycota</taxon>
        <taxon>Pezizomycotina</taxon>
        <taxon>Dothideomycetes</taxon>
        <taxon>Dothideomycetes incertae sedis</taxon>
        <taxon>Botryosphaeriales</taxon>
        <taxon>Botryosphaeriaceae</taxon>
        <taxon>Botryosphaeria</taxon>
    </lineage>
</organism>
<dbReference type="PANTHER" id="PTHR28293">
    <property type="entry name" value="NUCLEAR RIM PROTEIN 1"/>
    <property type="match status" value="1"/>
</dbReference>
<comment type="caution">
    <text evidence="8">The sequence shown here is derived from an EMBL/GenBank/DDBJ whole genome shotgun (WGS) entry which is preliminary data.</text>
</comment>
<name>A0A8H4MZM5_9PEZI</name>
<feature type="region of interest" description="Disordered" evidence="5">
    <location>
        <begin position="364"/>
        <end position="385"/>
    </location>
</feature>
<keyword evidence="4 6" id="KW-0472">Membrane</keyword>
<dbReference type="GO" id="GO:0043007">
    <property type="term" value="P:maintenance of rDNA"/>
    <property type="evidence" value="ECO:0007669"/>
    <property type="project" value="TreeGrafter"/>
</dbReference>
<evidence type="ECO:0000259" key="7">
    <source>
        <dbReference type="Pfam" id="PF24864"/>
    </source>
</evidence>
<reference evidence="8" key="1">
    <citation type="submission" date="2020-04" db="EMBL/GenBank/DDBJ databases">
        <title>Genome Assembly and Annotation of Botryosphaeria dothidea sdau 11-99, a Latent Pathogen of Apple Fruit Ring Rot in China.</title>
        <authorList>
            <person name="Yu C."/>
            <person name="Diao Y."/>
            <person name="Lu Q."/>
            <person name="Zhao J."/>
            <person name="Cui S."/>
            <person name="Peng C."/>
            <person name="He B."/>
            <person name="Liu H."/>
        </authorList>
    </citation>
    <scope>NUCLEOTIDE SEQUENCE [LARGE SCALE GENOMIC DNA]</scope>
    <source>
        <strain evidence="8">Sdau11-99</strain>
    </source>
</reference>
<dbReference type="OrthoDB" id="3363151at2759"/>
<evidence type="ECO:0000313" key="8">
    <source>
        <dbReference type="EMBL" id="KAF4303445.1"/>
    </source>
</evidence>
<feature type="compositionally biased region" description="Polar residues" evidence="5">
    <location>
        <begin position="269"/>
        <end position="285"/>
    </location>
</feature>
<feature type="compositionally biased region" description="Basic and acidic residues" evidence="5">
    <location>
        <begin position="400"/>
        <end position="413"/>
    </location>
</feature>
<dbReference type="Proteomes" id="UP000572817">
    <property type="component" value="Unassembled WGS sequence"/>
</dbReference>
<dbReference type="AlphaFoldDB" id="A0A8H4MZM5"/>
<feature type="domain" description="DUF7730" evidence="7">
    <location>
        <begin position="432"/>
        <end position="652"/>
    </location>
</feature>
<dbReference type="PANTHER" id="PTHR28293:SF1">
    <property type="entry name" value="NUCLEAR RIM PROTEIN 1"/>
    <property type="match status" value="1"/>
</dbReference>
<keyword evidence="9" id="KW-1185">Reference proteome</keyword>
<evidence type="ECO:0000256" key="1">
    <source>
        <dbReference type="ARBA" id="ARBA00004127"/>
    </source>
</evidence>
<dbReference type="InterPro" id="IPR018819">
    <property type="entry name" value="Nur1/Mug154"/>
</dbReference>
<dbReference type="Pfam" id="PF10332">
    <property type="entry name" value="DUF2418"/>
    <property type="match status" value="1"/>
</dbReference>
<dbReference type="GO" id="GO:0007096">
    <property type="term" value="P:regulation of exit from mitosis"/>
    <property type="evidence" value="ECO:0007669"/>
    <property type="project" value="TreeGrafter"/>
</dbReference>
<feature type="region of interest" description="Disordered" evidence="5">
    <location>
        <begin position="400"/>
        <end position="432"/>
    </location>
</feature>
<keyword evidence="3 6" id="KW-1133">Transmembrane helix</keyword>
<dbReference type="InterPro" id="IPR056632">
    <property type="entry name" value="DUF7730"/>
</dbReference>
<comment type="subcellular location">
    <subcellularLocation>
        <location evidence="1">Endomembrane system</location>
        <topology evidence="1">Multi-pass membrane protein</topology>
    </subcellularLocation>
</comment>
<feature type="region of interest" description="Disordered" evidence="5">
    <location>
        <begin position="265"/>
        <end position="285"/>
    </location>
</feature>
<evidence type="ECO:0000256" key="6">
    <source>
        <dbReference type="SAM" id="Phobius"/>
    </source>
</evidence>
<evidence type="ECO:0000256" key="4">
    <source>
        <dbReference type="ARBA" id="ARBA00023136"/>
    </source>
</evidence>
<dbReference type="GO" id="GO:0012505">
    <property type="term" value="C:endomembrane system"/>
    <property type="evidence" value="ECO:0007669"/>
    <property type="project" value="UniProtKB-SubCell"/>
</dbReference>
<accession>A0A8H4MZM5</accession>
<evidence type="ECO:0000256" key="3">
    <source>
        <dbReference type="ARBA" id="ARBA00022989"/>
    </source>
</evidence>
<protein>
    <recommendedName>
        <fullName evidence="7">DUF7730 domain-containing protein</fullName>
    </recommendedName>
</protein>
<evidence type="ECO:0000313" key="9">
    <source>
        <dbReference type="Proteomes" id="UP000572817"/>
    </source>
</evidence>
<feature type="transmembrane region" description="Helical" evidence="6">
    <location>
        <begin position="85"/>
        <end position="107"/>
    </location>
</feature>
<sequence length="731" mass="82636">MPPLIRRRRLSERIKAYLDPYDWLLWLSEEINSNNLDDALKDWVWPIGIAVNLFFMVARANSGGDSFEGSDDVFGDYAARAGTGWLRWLCSFVVHLLSLLSLVNAFYTFHRKRHYRLFENSVNTTPTTPSARRVRVDSSPVSSSPLRFIQNLVASSSAQSRAHPDSQRDVWEISVWDPTPTCLRLFCLFSPGHVLVYWLFLPLAPLDPRPSVTVVTTMVLGVLMTMQLYLLHTSFSQQTKDAALIHREVLHEYDTKFVHPTLHKPLRNVGTQTPNEESSGTNTREVDTYTPTTIINRGFRTNPNPAYASQYDPDNALQSEQRLPRSAMPNPFLTPRLANAQAPVTSVGGSPGGRRVTSMRQPVFRPTSDASTGDGGSLGVYSHAASPLRKSQSVNFMRPDEVERKAGSPEKRAGSPLKRMSTPGDWGKINAHPQTQSSLFRKLPLEIRLQIYEYTLGNRTVHAHLAYDRPIIKSGYGHAGLGRPPNECTKHNLKQGSRWRWNSCACCRSDDCTFYEDRCLKGGMVSCEKGDPLECRIHSAWLLVCRKAYTESVSTLYSSNTFHFKMWTMLPGISRDWTRFIELNSFLLLSQLVLPLRLNSITSLEIVYDFIEPPLPGDEPYRQTSVARYEKMWRQVLLPGLRKLRISFLTFRMSQCGASPSAELDAVWLNAPDDAVRTMRLDLELTVPSTWFWAFNKNGATVIKVNELGQGKYWRTVEGGEQTAGAMPMGY</sequence>
<proteinExistence type="predicted"/>